<dbReference type="AlphaFoldDB" id="A0A381RBK9"/>
<dbReference type="Pfam" id="PF05193">
    <property type="entry name" value="Peptidase_M16_C"/>
    <property type="match status" value="1"/>
</dbReference>
<accession>A0A381RBK9</accession>
<dbReference type="PANTHER" id="PTHR11851:SF225">
    <property type="entry name" value="NON-PEPTIDASE HOMOLOG YMXG"/>
    <property type="match status" value="1"/>
</dbReference>
<feature type="domain" description="Peptidase M16 C-terminal" evidence="1">
    <location>
        <begin position="211"/>
        <end position="386"/>
    </location>
</feature>
<dbReference type="InterPro" id="IPR011249">
    <property type="entry name" value="Metalloenz_LuxS/M16"/>
</dbReference>
<sequence length="484" mass="53450">MAWLAQAMVLAWVGLPGGLSAQETTAAAVESLEFAELEFRHSEAERYRVEPGVEVFFFENHSLPLVSVFARFRGGPSYFSREEHGATTAVPMLLRSGGTVDLSPDSVDQILEFYAAETTFGGGGPSSFSSFNALTRYLDEVLEIWGSLLRDPAFDPTRVEVWRGQQLDRASRQSEIPGQLATSRFNNLMFGDHPVGWELRPEDLDPEDLAPDVLLSVHRRIFCWGNLTLGVTGDVTWNDMRPKLERMLDGWPPCDADLEAPAPPTFSVEPGVYVVPRALEQSTIIMGKPSDVRLADNEDYYAAVIGNSILGGSGLTSRLARRVRNEEGLAYAVGSVWTMPQRSRGIIGATTQTKSESTVEVIRLIADVLGEVATVPLDDAEVRVAVDRIANGFVFNFETPSQIVFRQMLNHTQNLPRDWLERFLAGVQRVTTADVHEVLRETLPPNGLDDMVILIVGDPARFDPGLESLGPVRMLEEDRAAPRP</sequence>
<reference evidence="2" key="1">
    <citation type="submission" date="2018-05" db="EMBL/GenBank/DDBJ databases">
        <authorList>
            <person name="Lanie J.A."/>
            <person name="Ng W.-L."/>
            <person name="Kazmierczak K.M."/>
            <person name="Andrzejewski T.M."/>
            <person name="Davidsen T.M."/>
            <person name="Wayne K.J."/>
            <person name="Tettelin H."/>
            <person name="Glass J.I."/>
            <person name="Rusch D."/>
            <person name="Podicherti R."/>
            <person name="Tsui H.-C.T."/>
            <person name="Winkler M.E."/>
        </authorList>
    </citation>
    <scope>NUCLEOTIDE SEQUENCE</scope>
</reference>
<proteinExistence type="predicted"/>
<organism evidence="2">
    <name type="scientific">marine metagenome</name>
    <dbReference type="NCBI Taxonomy" id="408172"/>
    <lineage>
        <taxon>unclassified sequences</taxon>
        <taxon>metagenomes</taxon>
        <taxon>ecological metagenomes</taxon>
    </lineage>
</organism>
<name>A0A381RBK9_9ZZZZ</name>
<dbReference type="InterPro" id="IPR050361">
    <property type="entry name" value="MPP/UQCRC_Complex"/>
</dbReference>
<dbReference type="Gene3D" id="3.30.830.10">
    <property type="entry name" value="Metalloenzyme, LuxS/M16 peptidase-like"/>
    <property type="match status" value="2"/>
</dbReference>
<evidence type="ECO:0000313" key="2">
    <source>
        <dbReference type="EMBL" id="SUZ89112.1"/>
    </source>
</evidence>
<dbReference type="SUPFAM" id="SSF63411">
    <property type="entry name" value="LuxS/MPP-like metallohydrolase"/>
    <property type="match status" value="2"/>
</dbReference>
<evidence type="ECO:0000259" key="1">
    <source>
        <dbReference type="Pfam" id="PF05193"/>
    </source>
</evidence>
<protein>
    <recommendedName>
        <fullName evidence="1">Peptidase M16 C-terminal domain-containing protein</fullName>
    </recommendedName>
</protein>
<dbReference type="EMBL" id="UINC01001804">
    <property type="protein sequence ID" value="SUZ89112.1"/>
    <property type="molecule type" value="Genomic_DNA"/>
</dbReference>
<dbReference type="GO" id="GO:0046872">
    <property type="term" value="F:metal ion binding"/>
    <property type="evidence" value="ECO:0007669"/>
    <property type="project" value="InterPro"/>
</dbReference>
<dbReference type="PANTHER" id="PTHR11851">
    <property type="entry name" value="METALLOPROTEASE"/>
    <property type="match status" value="1"/>
</dbReference>
<dbReference type="InterPro" id="IPR007863">
    <property type="entry name" value="Peptidase_M16_C"/>
</dbReference>
<gene>
    <name evidence="2" type="ORF">METZ01_LOCUS41966</name>
</gene>